<dbReference type="Proteomes" id="UP000077266">
    <property type="component" value="Unassembled WGS sequence"/>
</dbReference>
<evidence type="ECO:0000313" key="3">
    <source>
        <dbReference type="Proteomes" id="UP000077266"/>
    </source>
</evidence>
<dbReference type="InParanoid" id="A0A165ESB7"/>
<keyword evidence="1" id="KW-1133">Transmembrane helix</keyword>
<keyword evidence="1" id="KW-0472">Membrane</keyword>
<sequence>MQIQNLDILKKPSRCLSCRSVGPLKMYRVSHYRTDLVCYCTTAAPLSFVIAAADSFVVLPV</sequence>
<name>A0A165ESB7_EXIGL</name>
<organism evidence="2 3">
    <name type="scientific">Exidia glandulosa HHB12029</name>
    <dbReference type="NCBI Taxonomy" id="1314781"/>
    <lineage>
        <taxon>Eukaryota</taxon>
        <taxon>Fungi</taxon>
        <taxon>Dikarya</taxon>
        <taxon>Basidiomycota</taxon>
        <taxon>Agaricomycotina</taxon>
        <taxon>Agaricomycetes</taxon>
        <taxon>Auriculariales</taxon>
        <taxon>Exidiaceae</taxon>
        <taxon>Exidia</taxon>
    </lineage>
</organism>
<dbReference type="AlphaFoldDB" id="A0A165ESB7"/>
<dbReference type="EMBL" id="KV426121">
    <property type="protein sequence ID" value="KZV87571.1"/>
    <property type="molecule type" value="Genomic_DNA"/>
</dbReference>
<evidence type="ECO:0000313" key="2">
    <source>
        <dbReference type="EMBL" id="KZV87571.1"/>
    </source>
</evidence>
<feature type="transmembrane region" description="Helical" evidence="1">
    <location>
        <begin position="36"/>
        <end position="59"/>
    </location>
</feature>
<protein>
    <submittedName>
        <fullName evidence="2">Uncharacterized protein</fullName>
    </submittedName>
</protein>
<reference evidence="2 3" key="1">
    <citation type="journal article" date="2016" name="Mol. Biol. Evol.">
        <title>Comparative Genomics of Early-Diverging Mushroom-Forming Fungi Provides Insights into the Origins of Lignocellulose Decay Capabilities.</title>
        <authorList>
            <person name="Nagy L.G."/>
            <person name="Riley R."/>
            <person name="Tritt A."/>
            <person name="Adam C."/>
            <person name="Daum C."/>
            <person name="Floudas D."/>
            <person name="Sun H."/>
            <person name="Yadav J.S."/>
            <person name="Pangilinan J."/>
            <person name="Larsson K.H."/>
            <person name="Matsuura K."/>
            <person name="Barry K."/>
            <person name="Labutti K."/>
            <person name="Kuo R."/>
            <person name="Ohm R.A."/>
            <person name="Bhattacharya S.S."/>
            <person name="Shirouzu T."/>
            <person name="Yoshinaga Y."/>
            <person name="Martin F.M."/>
            <person name="Grigoriev I.V."/>
            <person name="Hibbett D.S."/>
        </authorList>
    </citation>
    <scope>NUCLEOTIDE SEQUENCE [LARGE SCALE GENOMIC DNA]</scope>
    <source>
        <strain evidence="2 3">HHB12029</strain>
    </source>
</reference>
<proteinExistence type="predicted"/>
<evidence type="ECO:0000256" key="1">
    <source>
        <dbReference type="SAM" id="Phobius"/>
    </source>
</evidence>
<keyword evidence="3" id="KW-1185">Reference proteome</keyword>
<gene>
    <name evidence="2" type="ORF">EXIGLDRAFT_723596</name>
</gene>
<accession>A0A165ESB7</accession>
<keyword evidence="1" id="KW-0812">Transmembrane</keyword>